<dbReference type="OrthoDB" id="5783753at2759"/>
<evidence type="ECO:0000313" key="13">
    <source>
        <dbReference type="Proteomes" id="UP000694850"/>
    </source>
</evidence>
<comment type="similarity">
    <text evidence="11">Belongs to the UQCC4 family.</text>
</comment>
<organism evidence="13 14">
    <name type="scientific">Orycteropus afer afer</name>
    <dbReference type="NCBI Taxonomy" id="1230840"/>
    <lineage>
        <taxon>Eukaryota</taxon>
        <taxon>Metazoa</taxon>
        <taxon>Chordata</taxon>
        <taxon>Craniata</taxon>
        <taxon>Vertebrata</taxon>
        <taxon>Euteleostomi</taxon>
        <taxon>Mammalia</taxon>
        <taxon>Eutheria</taxon>
        <taxon>Afrotheria</taxon>
        <taxon>Tubulidentata</taxon>
        <taxon>Orycteropodidae</taxon>
        <taxon>Orycteropus</taxon>
    </lineage>
</organism>
<evidence type="ECO:0000313" key="14">
    <source>
        <dbReference type="RefSeq" id="XP_007937834.1"/>
    </source>
</evidence>
<evidence type="ECO:0000256" key="9">
    <source>
        <dbReference type="ARBA" id="ARBA00023128"/>
    </source>
</evidence>
<evidence type="ECO:0000256" key="10">
    <source>
        <dbReference type="ARBA" id="ARBA00023136"/>
    </source>
</evidence>
<dbReference type="InterPro" id="IPR029160">
    <property type="entry name" value="UQCC4"/>
</dbReference>
<dbReference type="Proteomes" id="UP000694850">
    <property type="component" value="Unplaced"/>
</dbReference>
<keyword evidence="6" id="KW-0999">Mitochondrion inner membrane</keyword>
<evidence type="ECO:0000256" key="4">
    <source>
        <dbReference type="ARBA" id="ARBA00022692"/>
    </source>
</evidence>
<evidence type="ECO:0000256" key="2">
    <source>
        <dbReference type="ARBA" id="ARBA00022448"/>
    </source>
</evidence>
<evidence type="ECO:0000256" key="1">
    <source>
        <dbReference type="ARBA" id="ARBA00004434"/>
    </source>
</evidence>
<dbReference type="PRINTS" id="PR02042">
    <property type="entry name" value="CCSMST1"/>
</dbReference>
<keyword evidence="7" id="KW-0249">Electron transport</keyword>
<dbReference type="InterPro" id="IPR023248">
    <property type="entry name" value="UQCC4_vert"/>
</dbReference>
<evidence type="ECO:0000256" key="7">
    <source>
        <dbReference type="ARBA" id="ARBA00022982"/>
    </source>
</evidence>
<comment type="subcellular location">
    <subcellularLocation>
        <location evidence="1">Mitochondrion inner membrane</location>
        <topology evidence="1">Single-pass membrane protein</topology>
    </subcellularLocation>
</comment>
<keyword evidence="2" id="KW-0813">Transport</keyword>
<gene>
    <name evidence="14" type="primary">CUNH16orf91</name>
</gene>
<keyword evidence="3" id="KW-0679">Respiratory chain</keyword>
<accession>A0A8B6ZQ73</accession>
<evidence type="ECO:0000256" key="11">
    <source>
        <dbReference type="ARBA" id="ARBA00034713"/>
    </source>
</evidence>
<keyword evidence="5" id="KW-0732">Signal</keyword>
<dbReference type="Pfam" id="PF15013">
    <property type="entry name" value="CCSMST1"/>
    <property type="match status" value="1"/>
</dbReference>
<keyword evidence="9" id="KW-0496">Mitochondrion</keyword>
<evidence type="ECO:0000256" key="12">
    <source>
        <dbReference type="SAM" id="MobiDB-lite"/>
    </source>
</evidence>
<keyword evidence="10" id="KW-0472">Membrane</keyword>
<dbReference type="AlphaFoldDB" id="A0A8B6ZQ73"/>
<feature type="region of interest" description="Disordered" evidence="12">
    <location>
        <begin position="28"/>
        <end position="48"/>
    </location>
</feature>
<sequence>MSRVLCAPAAGAARSLRLVRWGSQSLHSQSSGRARAQPVAEGEEEDLSRPIQFSSSRAYPSHWLVAHSLGSVQQRPWWKVLPLSLTVLALIVWCFLRRESRTDECLKDMLEEEAEPSDHSEEPGAGSGART</sequence>
<dbReference type="GO" id="GO:0005743">
    <property type="term" value="C:mitochondrial inner membrane"/>
    <property type="evidence" value="ECO:0007669"/>
    <property type="project" value="UniProtKB-SubCell"/>
</dbReference>
<keyword evidence="13" id="KW-1185">Reference proteome</keyword>
<dbReference type="PANTHER" id="PTHR35268:SF1">
    <property type="entry name" value="UBIQUINOL-CYTOCHROME-C REDUCTASE COMPLEX ASSEMBLY FACTOR 4"/>
    <property type="match status" value="1"/>
</dbReference>
<dbReference type="PANTHER" id="PTHR35268">
    <property type="entry name" value="PROTEIN CCSMST1"/>
    <property type="match status" value="1"/>
</dbReference>
<proteinExistence type="inferred from homology"/>
<keyword evidence="8" id="KW-1133">Transmembrane helix</keyword>
<evidence type="ECO:0000256" key="6">
    <source>
        <dbReference type="ARBA" id="ARBA00022792"/>
    </source>
</evidence>
<dbReference type="RefSeq" id="XP_007937834.1">
    <property type="nucleotide sequence ID" value="XM_007939643.1"/>
</dbReference>
<keyword evidence="4" id="KW-0812">Transmembrane</keyword>
<reference evidence="14" key="1">
    <citation type="submission" date="2025-08" db="UniProtKB">
        <authorList>
            <consortium name="RefSeq"/>
        </authorList>
    </citation>
    <scope>IDENTIFICATION</scope>
</reference>
<evidence type="ECO:0000256" key="5">
    <source>
        <dbReference type="ARBA" id="ARBA00022729"/>
    </source>
</evidence>
<protein>
    <submittedName>
        <fullName evidence="14">Protein CCSMST1</fullName>
    </submittedName>
</protein>
<name>A0A8B6ZQ73_ORYAF</name>
<evidence type="ECO:0000256" key="8">
    <source>
        <dbReference type="ARBA" id="ARBA00022989"/>
    </source>
</evidence>
<evidence type="ECO:0000256" key="3">
    <source>
        <dbReference type="ARBA" id="ARBA00022660"/>
    </source>
</evidence>
<feature type="region of interest" description="Disordered" evidence="12">
    <location>
        <begin position="109"/>
        <end position="131"/>
    </location>
</feature>